<dbReference type="Gene3D" id="2.40.128.20">
    <property type="match status" value="2"/>
</dbReference>
<dbReference type="InterPro" id="IPR012674">
    <property type="entry name" value="Calycin"/>
</dbReference>
<feature type="transmembrane region" description="Helical" evidence="1">
    <location>
        <begin position="270"/>
        <end position="288"/>
    </location>
</feature>
<dbReference type="EMBL" id="OE001238">
    <property type="protein sequence ID" value="CAD7456328.1"/>
    <property type="molecule type" value="Genomic_DNA"/>
</dbReference>
<proteinExistence type="predicted"/>
<evidence type="ECO:0000313" key="2">
    <source>
        <dbReference type="EMBL" id="CAD7456328.1"/>
    </source>
</evidence>
<reference evidence="2" key="1">
    <citation type="submission" date="2020-11" db="EMBL/GenBank/DDBJ databases">
        <authorList>
            <person name="Tran Van P."/>
        </authorList>
    </citation>
    <scope>NUCLEOTIDE SEQUENCE</scope>
</reference>
<dbReference type="SUPFAM" id="SSF50814">
    <property type="entry name" value="Lipocalins"/>
    <property type="match status" value="2"/>
</dbReference>
<organism evidence="2">
    <name type="scientific">Timema tahoe</name>
    <dbReference type="NCBI Taxonomy" id="61484"/>
    <lineage>
        <taxon>Eukaryota</taxon>
        <taxon>Metazoa</taxon>
        <taxon>Ecdysozoa</taxon>
        <taxon>Arthropoda</taxon>
        <taxon>Hexapoda</taxon>
        <taxon>Insecta</taxon>
        <taxon>Pterygota</taxon>
        <taxon>Neoptera</taxon>
        <taxon>Polyneoptera</taxon>
        <taxon>Phasmatodea</taxon>
        <taxon>Timematodea</taxon>
        <taxon>Timematoidea</taxon>
        <taxon>Timematidae</taxon>
        <taxon>Timema</taxon>
    </lineage>
</organism>
<keyword evidence="1" id="KW-0812">Transmembrane</keyword>
<accession>A0A7R9FME8</accession>
<feature type="transmembrane region" description="Helical" evidence="1">
    <location>
        <begin position="326"/>
        <end position="348"/>
    </location>
</feature>
<name>A0A7R9FME8_9NEOP</name>
<protein>
    <submittedName>
        <fullName evidence="2">Uncharacterized protein</fullName>
    </submittedName>
</protein>
<sequence length="468" mass="52584">MGLRTHTHSDENASLRLLLYVSIIFRCCSASISSSDPISTKTIYSVEYGVRLAVLLYLLRCLPLHIQSGALLTIKADVEGKQLTKRPSSHASNMAVFLLVSMFVLLSTAQALDSCPDKTAVSNFNGTAWVGKWYELLVQGPPLNKDQKCQSVQLTASADNSWVSTYRFYSNAYFLWSGFMSQVSDFLHLNLFFGKPLSIFSILWSGFMSQVSDFLHLNLFFGKPLSIFSILWSGFMSQVSGFLYLNLFFGKPLSIFSILWRGFMSQVSDFLHLNLIFGKPLSIFRILWSSFMSQVSDFLYLNLYFGKPLSIFSILWSGFMSQVSDFLHLNLFFGKPLSIFSILWSGFMSQVSDFLYLNLASSYVTLTPTLTLVDAAKNEGRLTYFREGFDNGNSAPFTVLAADYSDYLIAHACKQTQASRHSDTPQYEEWYFALSRGKTLSEAAQLKARELLPSGPKLYGDQANCPAA</sequence>
<keyword evidence="1" id="KW-1133">Transmembrane helix</keyword>
<feature type="transmembrane region" description="Helical" evidence="1">
    <location>
        <begin position="300"/>
        <end position="319"/>
    </location>
</feature>
<evidence type="ECO:0000256" key="1">
    <source>
        <dbReference type="SAM" id="Phobius"/>
    </source>
</evidence>
<keyword evidence="1" id="KW-0472">Membrane</keyword>
<dbReference type="AlphaFoldDB" id="A0A7R9FME8"/>
<gene>
    <name evidence="2" type="ORF">TTEB3V08_LOCUS4360</name>
</gene>